<protein>
    <submittedName>
        <fullName evidence="2">Metallo-beta-lactamase superfamily hydrolase</fullName>
    </submittedName>
</protein>
<dbReference type="EMBL" id="CTRP01000013">
    <property type="protein sequence ID" value="CQR73521.1"/>
    <property type="molecule type" value="Genomic_DNA"/>
</dbReference>
<evidence type="ECO:0000313" key="2">
    <source>
        <dbReference type="EMBL" id="CQR73521.1"/>
    </source>
</evidence>
<dbReference type="PANTHER" id="PTHR42951">
    <property type="entry name" value="METALLO-BETA-LACTAMASE DOMAIN-CONTAINING"/>
    <property type="match status" value="1"/>
</dbReference>
<keyword evidence="2" id="KW-0378">Hydrolase</keyword>
<dbReference type="InterPro" id="IPR001279">
    <property type="entry name" value="Metallo-B-lactamas"/>
</dbReference>
<reference evidence="3" key="1">
    <citation type="submission" date="2015-03" db="EMBL/GenBank/DDBJ databases">
        <authorList>
            <person name="Nijsse Bart"/>
        </authorList>
    </citation>
    <scope>NUCLEOTIDE SEQUENCE [LARGE SCALE GENOMIC DNA]</scope>
</reference>
<dbReference type="RefSeq" id="WP_021171488.1">
    <property type="nucleotide sequence ID" value="NZ_CTRP01000013.1"/>
</dbReference>
<evidence type="ECO:0000259" key="1">
    <source>
        <dbReference type="SMART" id="SM00849"/>
    </source>
</evidence>
<proteinExistence type="predicted"/>
<sequence>MNIIPLQLSVTTCYLLAHSDKYILVDTGYEADWNLFCKQLKNVQVDFSQISHILLTHHDDDHSGLLNRIITRNSTIQVVMSHQAKDLLATGEDDRSHGKNLINKRLKLLWALSLKRLKILLSTGKYITKKNDGKFPPYYVRSKDLLITNETRLKDIGIDLEGTIIETPGHTIDSITLILDDGNAFVGDAAANMLQFAGTNYCVIALEDFDQYYQSWQKIIDYNAQYIFPAHGSPFPVEKLQQNIGKNTSSTQL</sequence>
<name>A0A0U1L1J1_9FIRM</name>
<dbReference type="Proteomes" id="UP000049855">
    <property type="component" value="Unassembled WGS sequence"/>
</dbReference>
<dbReference type="Gene3D" id="3.60.15.10">
    <property type="entry name" value="Ribonuclease Z/Hydroxyacylglutathione hydrolase-like"/>
    <property type="match status" value="1"/>
</dbReference>
<feature type="domain" description="Metallo-beta-lactamase" evidence="1">
    <location>
        <begin position="10"/>
        <end position="231"/>
    </location>
</feature>
<dbReference type="SMART" id="SM00849">
    <property type="entry name" value="Lactamase_B"/>
    <property type="match status" value="1"/>
</dbReference>
<keyword evidence="3" id="KW-1185">Reference proteome</keyword>
<evidence type="ECO:0000313" key="3">
    <source>
        <dbReference type="Proteomes" id="UP000049855"/>
    </source>
</evidence>
<organism evidence="2 3">
    <name type="scientific">Sporomusa ovata</name>
    <dbReference type="NCBI Taxonomy" id="2378"/>
    <lineage>
        <taxon>Bacteria</taxon>
        <taxon>Bacillati</taxon>
        <taxon>Bacillota</taxon>
        <taxon>Negativicutes</taxon>
        <taxon>Selenomonadales</taxon>
        <taxon>Sporomusaceae</taxon>
        <taxon>Sporomusa</taxon>
    </lineage>
</organism>
<dbReference type="Pfam" id="PF00753">
    <property type="entry name" value="Lactamase_B"/>
    <property type="match status" value="1"/>
</dbReference>
<dbReference type="SUPFAM" id="SSF56281">
    <property type="entry name" value="Metallo-hydrolase/oxidoreductase"/>
    <property type="match status" value="1"/>
</dbReference>
<gene>
    <name evidence="2" type="ORF">SpAn4DRAFT_5182</name>
</gene>
<dbReference type="AlphaFoldDB" id="A0A0U1L1J1"/>
<dbReference type="InterPro" id="IPR036866">
    <property type="entry name" value="RibonucZ/Hydroxyglut_hydro"/>
</dbReference>
<dbReference type="InterPro" id="IPR050855">
    <property type="entry name" value="NDM-1-like"/>
</dbReference>
<accession>A0A0U1L1J1</accession>
<dbReference type="GO" id="GO:0016787">
    <property type="term" value="F:hydrolase activity"/>
    <property type="evidence" value="ECO:0007669"/>
    <property type="project" value="UniProtKB-KW"/>
</dbReference>